<dbReference type="RefSeq" id="WP_342778071.1">
    <property type="nucleotide sequence ID" value="NZ_BAAAPR010000012.1"/>
</dbReference>
<dbReference type="AlphaFoldDB" id="A0A542E5H5"/>
<dbReference type="InterPro" id="IPR012340">
    <property type="entry name" value="NA-bd_OB-fold"/>
</dbReference>
<name>A0A542E5H5_9MICO</name>
<feature type="region of interest" description="Disordered" evidence="1">
    <location>
        <begin position="1"/>
        <end position="36"/>
    </location>
</feature>
<accession>A0A542E5H5</accession>
<comment type="caution">
    <text evidence="2">The sequence shown here is derived from an EMBL/GenBank/DDBJ whole genome shotgun (WGS) entry which is preliminary data.</text>
</comment>
<evidence type="ECO:0000313" key="3">
    <source>
        <dbReference type="Proteomes" id="UP000317893"/>
    </source>
</evidence>
<keyword evidence="2" id="KW-0347">Helicase</keyword>
<keyword evidence="3" id="KW-1185">Reference proteome</keyword>
<organism evidence="2 3">
    <name type="scientific">Lapillicoccus jejuensis</name>
    <dbReference type="NCBI Taxonomy" id="402171"/>
    <lineage>
        <taxon>Bacteria</taxon>
        <taxon>Bacillati</taxon>
        <taxon>Actinomycetota</taxon>
        <taxon>Actinomycetes</taxon>
        <taxon>Micrococcales</taxon>
        <taxon>Intrasporangiaceae</taxon>
        <taxon>Lapillicoccus</taxon>
    </lineage>
</organism>
<dbReference type="EMBL" id="VFMN01000001">
    <property type="protein sequence ID" value="TQJ10585.1"/>
    <property type="molecule type" value="Genomic_DNA"/>
</dbReference>
<dbReference type="CDD" id="cd04488">
    <property type="entry name" value="RecG_wedge_OBF"/>
    <property type="match status" value="1"/>
</dbReference>
<dbReference type="SUPFAM" id="SSF50249">
    <property type="entry name" value="Nucleic acid-binding proteins"/>
    <property type="match status" value="1"/>
</dbReference>
<keyword evidence="2" id="KW-0067">ATP-binding</keyword>
<gene>
    <name evidence="2" type="ORF">FB458_3714</name>
</gene>
<keyword evidence="2" id="KW-0378">Hydrolase</keyword>
<dbReference type="Gene3D" id="2.40.50.140">
    <property type="entry name" value="Nucleic acid-binding proteins"/>
    <property type="match status" value="1"/>
</dbReference>
<dbReference type="Proteomes" id="UP000317893">
    <property type="component" value="Unassembled WGS sequence"/>
</dbReference>
<evidence type="ECO:0000256" key="1">
    <source>
        <dbReference type="SAM" id="MobiDB-lite"/>
    </source>
</evidence>
<reference evidence="2 3" key="1">
    <citation type="submission" date="2019-06" db="EMBL/GenBank/DDBJ databases">
        <title>Sequencing the genomes of 1000 actinobacteria strains.</title>
        <authorList>
            <person name="Klenk H.-P."/>
        </authorList>
    </citation>
    <scope>NUCLEOTIDE SEQUENCE [LARGE SCALE GENOMIC DNA]</scope>
    <source>
        <strain evidence="2 3">DSM 18607</strain>
    </source>
</reference>
<proteinExistence type="predicted"/>
<dbReference type="GO" id="GO:0004386">
    <property type="term" value="F:helicase activity"/>
    <property type="evidence" value="ECO:0007669"/>
    <property type="project" value="UniProtKB-KW"/>
</dbReference>
<keyword evidence="2" id="KW-0547">Nucleotide-binding</keyword>
<protein>
    <submittedName>
        <fullName evidence="2">ATP-dependent DNA helicase RecG</fullName>
    </submittedName>
</protein>
<sequence>MPDVVPTTPPAPSEARPHAVESASPTASMLHRGQRDVQEPRRGFFGRLADRLTRADDELEADELQDEAERVGATPICDLPNRERAHVCGTIRSVTLRPRADVPALVVEIYDGSRPLHLVWLGRREIAGIEPGVMLRATGRVSYYRGVATMFNPFYEIVPKGA</sequence>
<evidence type="ECO:0000313" key="2">
    <source>
        <dbReference type="EMBL" id="TQJ10585.1"/>
    </source>
</evidence>